<dbReference type="RefSeq" id="WP_272471448.1">
    <property type="nucleotide sequence ID" value="NZ_JAMWMK010000017.1"/>
</dbReference>
<reference evidence="1" key="1">
    <citation type="submission" date="2022-05" db="EMBL/GenBank/DDBJ databases">
        <title>Draft genome sequences of Clostridium perfringens strains isolated from Peru.</title>
        <authorList>
            <person name="Hurtado R."/>
            <person name="Lima L."/>
            <person name="Sousa T."/>
            <person name="Jaiswal A.K."/>
            <person name="Tiwari S."/>
            <person name="Maturrano L."/>
            <person name="Brenig B."/>
            <person name="Azevedo V."/>
        </authorList>
    </citation>
    <scope>NUCLEOTIDE SEQUENCE</scope>
    <source>
        <strain evidence="1">CP4</strain>
    </source>
</reference>
<gene>
    <name evidence="1" type="ORF">M3X98_10475</name>
</gene>
<evidence type="ECO:0000313" key="2">
    <source>
        <dbReference type="Proteomes" id="UP001141166"/>
    </source>
</evidence>
<dbReference type="EMBL" id="JAMWMK010000017">
    <property type="protein sequence ID" value="MDC4248465.1"/>
    <property type="molecule type" value="Genomic_DNA"/>
</dbReference>
<organism evidence="1 2">
    <name type="scientific">Enterococcus faecium</name>
    <name type="common">Streptococcus faecium</name>
    <dbReference type="NCBI Taxonomy" id="1352"/>
    <lineage>
        <taxon>Bacteria</taxon>
        <taxon>Bacillati</taxon>
        <taxon>Bacillota</taxon>
        <taxon>Bacilli</taxon>
        <taxon>Lactobacillales</taxon>
        <taxon>Enterococcaceae</taxon>
        <taxon>Enterococcus</taxon>
    </lineage>
</organism>
<accession>A0A9X4B462</accession>
<evidence type="ECO:0000313" key="1">
    <source>
        <dbReference type="EMBL" id="MDC4248465.1"/>
    </source>
</evidence>
<dbReference type="AlphaFoldDB" id="A0A9X4B462"/>
<comment type="caution">
    <text evidence="1">The sequence shown here is derived from an EMBL/GenBank/DDBJ whole genome shotgun (WGS) entry which is preliminary data.</text>
</comment>
<name>A0A9X4B462_ENTFC</name>
<protein>
    <submittedName>
        <fullName evidence="1">Phage head-tail adapter protein</fullName>
    </submittedName>
</protein>
<dbReference type="Proteomes" id="UP001141166">
    <property type="component" value="Unassembled WGS sequence"/>
</dbReference>
<proteinExistence type="predicted"/>
<sequence length="128" mass="14582">MAINPNYKKSKIVAGDLNIPVTFFSYEPNDSPDPGEKKKNILYECTALIYNPSMKDITILESKGTKEGLTIKIRDPLQSYVPNNKHKVEIKDYRCKFENGGYKHWEIIDVSPDFESNNLIKIVLGVTT</sequence>